<name>A0A2G4F4D8_9CYAN</name>
<dbReference type="RefSeq" id="WP_096829832.1">
    <property type="nucleotide sequence ID" value="NZ_NXIB02000016.1"/>
</dbReference>
<organism evidence="1 2">
    <name type="scientific">Tychonema bourrellyi FEM_GT703</name>
    <dbReference type="NCBI Taxonomy" id="2040638"/>
    <lineage>
        <taxon>Bacteria</taxon>
        <taxon>Bacillati</taxon>
        <taxon>Cyanobacteriota</taxon>
        <taxon>Cyanophyceae</taxon>
        <taxon>Oscillatoriophycideae</taxon>
        <taxon>Oscillatoriales</taxon>
        <taxon>Microcoleaceae</taxon>
        <taxon>Tychonema</taxon>
    </lineage>
</organism>
<evidence type="ECO:0000313" key="1">
    <source>
        <dbReference type="EMBL" id="PHX56605.1"/>
    </source>
</evidence>
<sequence>MDYHSRSIFDFRLKKATLWLNPRRQIQLLVVVLGRESELVSKILIFGELLAEFKSLVNSDYTNRAQLGNCLFLGAIRQFAIDITEISGLSD</sequence>
<dbReference type="AlphaFoldDB" id="A0A2G4F4D8"/>
<accession>A0A2G4F4D8</accession>
<protein>
    <submittedName>
        <fullName evidence="1">Uncharacterized protein</fullName>
    </submittedName>
</protein>
<comment type="caution">
    <text evidence="1">The sequence shown here is derived from an EMBL/GenBank/DDBJ whole genome shotgun (WGS) entry which is preliminary data.</text>
</comment>
<dbReference type="EMBL" id="NXIB02000016">
    <property type="protein sequence ID" value="PHX56605.1"/>
    <property type="molecule type" value="Genomic_DNA"/>
</dbReference>
<dbReference type="Proteomes" id="UP000226442">
    <property type="component" value="Unassembled WGS sequence"/>
</dbReference>
<evidence type="ECO:0000313" key="2">
    <source>
        <dbReference type="Proteomes" id="UP000226442"/>
    </source>
</evidence>
<reference evidence="1" key="1">
    <citation type="submission" date="2017-10" db="EMBL/GenBank/DDBJ databases">
        <title>Draft genome sequence of the planktic cyanobacteria Tychonema bourrellyi isolated from alpine lentic freshwater.</title>
        <authorList>
            <person name="Tett A."/>
            <person name="Armanini F."/>
            <person name="Asnicar F."/>
            <person name="Boscaini A."/>
            <person name="Pasolli E."/>
            <person name="Zolfo M."/>
            <person name="Donati C."/>
            <person name="Salmaso N."/>
            <person name="Segata N."/>
        </authorList>
    </citation>
    <scope>NUCLEOTIDE SEQUENCE</scope>
    <source>
        <strain evidence="1">FEM_GT703</strain>
    </source>
</reference>
<keyword evidence="2" id="KW-1185">Reference proteome</keyword>
<gene>
    <name evidence="1" type="ORF">CP500_004525</name>
</gene>
<proteinExistence type="predicted"/>